<comment type="caution">
    <text evidence="2">The sequence shown here is derived from an EMBL/GenBank/DDBJ whole genome shotgun (WGS) entry which is preliminary data.</text>
</comment>
<name>A0A9W4J945_9EURO</name>
<feature type="compositionally biased region" description="Acidic residues" evidence="1">
    <location>
        <begin position="47"/>
        <end position="63"/>
    </location>
</feature>
<evidence type="ECO:0000313" key="3">
    <source>
        <dbReference type="Proteomes" id="UP001152592"/>
    </source>
</evidence>
<feature type="region of interest" description="Disordered" evidence="1">
    <location>
        <begin position="1"/>
        <end position="63"/>
    </location>
</feature>
<dbReference type="EMBL" id="CAJVPD010000235">
    <property type="protein sequence ID" value="CAG8379360.1"/>
    <property type="molecule type" value="Genomic_DNA"/>
</dbReference>
<protein>
    <submittedName>
        <fullName evidence="2">Uncharacterized protein</fullName>
    </submittedName>
</protein>
<sequence>MDLSDESSKDSQSPETDNAPLTIPETENKQSLSILPKMADEEPIRLEEDDSYQSGDSDLDDGDTVLTRGWDRNHKNLATNGFRPVWTSSDGYPETPIPSDIMEYLNDDGTCPGARFVGPLRSLAWLVGLDELVEAVDSPAFTINDRIETVPFGADLKWAVEGHFEEGTISKRIADRVFTDRPWTFDQSAPMRKQDQCPEGITDKPTLFSLRDITGISRLQRPSEKILCARIKSHKKAETFERQINQMVDGMFQSGRFWFRALSVSALNSTLAFFIPHTSGNNRDNEFGPGFYTTESLSYSFRYIQGGVGAIMVFKDPALARASVWQPSLPEWEAWVARWLSRPLTIAQQPAPPQYDTADFIQGPIRDTQARPRSTHRQVPVQSNETQLVAVSYAGCKILADSLHFILFVDTT</sequence>
<reference evidence="2" key="1">
    <citation type="submission" date="2021-07" db="EMBL/GenBank/DDBJ databases">
        <authorList>
            <person name="Branca A.L. A."/>
        </authorList>
    </citation>
    <scope>NUCLEOTIDE SEQUENCE</scope>
</reference>
<evidence type="ECO:0000256" key="1">
    <source>
        <dbReference type="SAM" id="MobiDB-lite"/>
    </source>
</evidence>
<dbReference type="AlphaFoldDB" id="A0A9W4J945"/>
<proteinExistence type="predicted"/>
<accession>A0A9W4J945</accession>
<dbReference type="Proteomes" id="UP001152592">
    <property type="component" value="Unassembled WGS sequence"/>
</dbReference>
<dbReference type="OrthoDB" id="274995at2759"/>
<gene>
    <name evidence="2" type="ORF">PSALAMII_LOCUS5530</name>
</gene>
<organism evidence="2 3">
    <name type="scientific">Penicillium salamii</name>
    <dbReference type="NCBI Taxonomy" id="1612424"/>
    <lineage>
        <taxon>Eukaryota</taxon>
        <taxon>Fungi</taxon>
        <taxon>Dikarya</taxon>
        <taxon>Ascomycota</taxon>
        <taxon>Pezizomycotina</taxon>
        <taxon>Eurotiomycetes</taxon>
        <taxon>Eurotiomycetidae</taxon>
        <taxon>Eurotiales</taxon>
        <taxon>Aspergillaceae</taxon>
        <taxon>Penicillium</taxon>
    </lineage>
</organism>
<evidence type="ECO:0000313" key="2">
    <source>
        <dbReference type="EMBL" id="CAG8379360.1"/>
    </source>
</evidence>